<evidence type="ECO:0008006" key="3">
    <source>
        <dbReference type="Google" id="ProtNLM"/>
    </source>
</evidence>
<accession>A0AAV2DKG9</accession>
<organism evidence="1 2">
    <name type="scientific">Linum trigynum</name>
    <dbReference type="NCBI Taxonomy" id="586398"/>
    <lineage>
        <taxon>Eukaryota</taxon>
        <taxon>Viridiplantae</taxon>
        <taxon>Streptophyta</taxon>
        <taxon>Embryophyta</taxon>
        <taxon>Tracheophyta</taxon>
        <taxon>Spermatophyta</taxon>
        <taxon>Magnoliopsida</taxon>
        <taxon>eudicotyledons</taxon>
        <taxon>Gunneridae</taxon>
        <taxon>Pentapetalae</taxon>
        <taxon>rosids</taxon>
        <taxon>fabids</taxon>
        <taxon>Malpighiales</taxon>
        <taxon>Linaceae</taxon>
        <taxon>Linum</taxon>
    </lineage>
</organism>
<reference evidence="1 2" key="1">
    <citation type="submission" date="2024-04" db="EMBL/GenBank/DDBJ databases">
        <authorList>
            <person name="Fracassetti M."/>
        </authorList>
    </citation>
    <scope>NUCLEOTIDE SEQUENCE [LARGE SCALE GENOMIC DNA]</scope>
</reference>
<dbReference type="AlphaFoldDB" id="A0AAV2DKG9"/>
<proteinExistence type="predicted"/>
<evidence type="ECO:0000313" key="1">
    <source>
        <dbReference type="EMBL" id="CAL1373980.1"/>
    </source>
</evidence>
<dbReference type="EMBL" id="OZ034816">
    <property type="protein sequence ID" value="CAL1373980.1"/>
    <property type="molecule type" value="Genomic_DNA"/>
</dbReference>
<dbReference type="PANTHER" id="PTHR46890:SF28">
    <property type="entry name" value="REVERSE TRANSCRIPTASE DOMAIN-CONTAINING PROTEIN"/>
    <property type="match status" value="1"/>
</dbReference>
<dbReference type="InterPro" id="IPR052343">
    <property type="entry name" value="Retrotransposon-Effector_Assoc"/>
</dbReference>
<keyword evidence="2" id="KW-1185">Reference proteome</keyword>
<evidence type="ECO:0000313" key="2">
    <source>
        <dbReference type="Proteomes" id="UP001497516"/>
    </source>
</evidence>
<sequence>MTIYESTLSNNVLYNNISQQDDLSNHVVGFYQTLFTKKAGLNDDALQDFPRLVSNEMNFELDKEPTVEEIRAAVFDLGPTKSPGPDGFAGSFYRKFWSKIGPDFCSEVIDFFRSSIMPQGWNDTHIALIPKVLAPETISQFRPISCCNFRYKIISKILASRMKKWLPGLVSEMQAAFTGGRLI</sequence>
<protein>
    <recommendedName>
        <fullName evidence="3">Reverse transcriptase</fullName>
    </recommendedName>
</protein>
<dbReference type="Proteomes" id="UP001497516">
    <property type="component" value="Chromosome 3"/>
</dbReference>
<gene>
    <name evidence="1" type="ORF">LTRI10_LOCUS15876</name>
</gene>
<name>A0AAV2DKG9_9ROSI</name>
<dbReference type="PANTHER" id="PTHR46890">
    <property type="entry name" value="NON-LTR RETROLELEMENT REVERSE TRANSCRIPTASE-LIKE PROTEIN-RELATED"/>
    <property type="match status" value="1"/>
</dbReference>